<accession>A0AA49GHU9</accession>
<protein>
    <submittedName>
        <fullName evidence="1">Uncharacterized protein</fullName>
    </submittedName>
</protein>
<dbReference type="InterPro" id="IPR010982">
    <property type="entry name" value="Lambda_DNA-bd_dom_sf"/>
</dbReference>
<dbReference type="AlphaFoldDB" id="A0AA49GHU9"/>
<dbReference type="Gene3D" id="1.10.260.40">
    <property type="entry name" value="lambda repressor-like DNA-binding domains"/>
    <property type="match status" value="1"/>
</dbReference>
<name>A0AA49GHU9_9BACT</name>
<reference evidence="1" key="2">
    <citation type="journal article" date="2024" name="Antonie Van Leeuwenhoek">
        <title>Roseihalotalea indica gen. nov., sp. nov., a halophilic Bacteroidetes from mesopelagic Southwest Indian Ocean with higher carbohydrate metabolic potential.</title>
        <authorList>
            <person name="Chen B."/>
            <person name="Zhang M."/>
            <person name="Lin D."/>
            <person name="Ye J."/>
            <person name="Tang K."/>
        </authorList>
    </citation>
    <scope>NUCLEOTIDE SEQUENCE</scope>
    <source>
        <strain evidence="1">TK19036</strain>
    </source>
</reference>
<reference evidence="1" key="1">
    <citation type="journal article" date="2023" name="Comput. Struct. Biotechnol. J.">
        <title>Discovery of a novel marine Bacteroidetes with a rich repertoire of carbohydrate-active enzymes.</title>
        <authorList>
            <person name="Chen B."/>
            <person name="Liu G."/>
            <person name="Chen Q."/>
            <person name="Wang H."/>
            <person name="Liu L."/>
            <person name="Tang K."/>
        </authorList>
    </citation>
    <scope>NUCLEOTIDE SEQUENCE</scope>
    <source>
        <strain evidence="1">TK19036</strain>
    </source>
</reference>
<gene>
    <name evidence="1" type="ORF">K4G66_18640</name>
</gene>
<proteinExistence type="predicted"/>
<dbReference type="GO" id="GO:0003677">
    <property type="term" value="F:DNA binding"/>
    <property type="evidence" value="ECO:0007669"/>
    <property type="project" value="InterPro"/>
</dbReference>
<dbReference type="SUPFAM" id="SSF47413">
    <property type="entry name" value="lambda repressor-like DNA-binding domains"/>
    <property type="match status" value="1"/>
</dbReference>
<evidence type="ECO:0000313" key="1">
    <source>
        <dbReference type="EMBL" id="WKN34397.1"/>
    </source>
</evidence>
<sequence>MAESTKDIHQKFADVLEALGTNAYQLSKQVGLNSPDKYYKIEKGQVKPSYDTLAEIIALYPQVNVNYYFKDDVPMLEEPSLAAPHPSLSSGLAALRIKHLEQRVAMLEAQNQELIAQLYGE</sequence>
<organism evidence="1">
    <name type="scientific">Roseihalotalea indica</name>
    <dbReference type="NCBI Taxonomy" id="2867963"/>
    <lineage>
        <taxon>Bacteria</taxon>
        <taxon>Pseudomonadati</taxon>
        <taxon>Bacteroidota</taxon>
        <taxon>Cytophagia</taxon>
        <taxon>Cytophagales</taxon>
        <taxon>Catalimonadaceae</taxon>
        <taxon>Roseihalotalea</taxon>
    </lineage>
</organism>
<dbReference type="EMBL" id="CP120682">
    <property type="protein sequence ID" value="WKN34397.1"/>
    <property type="molecule type" value="Genomic_DNA"/>
</dbReference>